<keyword evidence="1" id="KW-0472">Membrane</keyword>
<accession>A0ABV5KBQ6</accession>
<keyword evidence="1" id="KW-1133">Transmembrane helix</keyword>
<feature type="transmembrane region" description="Helical" evidence="1">
    <location>
        <begin position="20"/>
        <end position="35"/>
    </location>
</feature>
<comment type="caution">
    <text evidence="2">The sequence shown here is derived from an EMBL/GenBank/DDBJ whole genome shotgun (WGS) entry which is preliminary data.</text>
</comment>
<dbReference type="EMBL" id="JBHMDG010000016">
    <property type="protein sequence ID" value="MFB9314178.1"/>
    <property type="molecule type" value="Genomic_DNA"/>
</dbReference>
<evidence type="ECO:0000313" key="3">
    <source>
        <dbReference type="Proteomes" id="UP001589750"/>
    </source>
</evidence>
<dbReference type="Proteomes" id="UP001589750">
    <property type="component" value="Unassembled WGS sequence"/>
</dbReference>
<keyword evidence="3" id="KW-1185">Reference proteome</keyword>
<evidence type="ECO:0000313" key="2">
    <source>
        <dbReference type="EMBL" id="MFB9314178.1"/>
    </source>
</evidence>
<feature type="transmembrane region" description="Helical" evidence="1">
    <location>
        <begin position="47"/>
        <end position="64"/>
    </location>
</feature>
<keyword evidence="1" id="KW-0812">Transmembrane</keyword>
<feature type="transmembrane region" description="Helical" evidence="1">
    <location>
        <begin position="104"/>
        <end position="122"/>
    </location>
</feature>
<protein>
    <submittedName>
        <fullName evidence="2">Uncharacterized protein</fullName>
    </submittedName>
</protein>
<proteinExistence type="predicted"/>
<sequence>MPTDGAGDDPIRDWFTRRRVVLAGIVWALIVLGRIDDLLSGELGRQTSWVHAAVFFGLVCWQLGSRADRDEPRSWLRLVVAWSAYLVVRLGLLVVEIVRDRFEPLGLVSIGLAASLLAQHVWRYRRTRRGVPWDSMSAFGRSGRSRG</sequence>
<feature type="transmembrane region" description="Helical" evidence="1">
    <location>
        <begin position="76"/>
        <end position="98"/>
    </location>
</feature>
<evidence type="ECO:0000256" key="1">
    <source>
        <dbReference type="SAM" id="Phobius"/>
    </source>
</evidence>
<organism evidence="2 3">
    <name type="scientific">Nocardioides plantarum</name>
    <dbReference type="NCBI Taxonomy" id="29299"/>
    <lineage>
        <taxon>Bacteria</taxon>
        <taxon>Bacillati</taxon>
        <taxon>Actinomycetota</taxon>
        <taxon>Actinomycetes</taxon>
        <taxon>Propionibacteriales</taxon>
        <taxon>Nocardioidaceae</taxon>
        <taxon>Nocardioides</taxon>
    </lineage>
</organism>
<name>A0ABV5KBQ6_9ACTN</name>
<dbReference type="RefSeq" id="WP_140010339.1">
    <property type="nucleotide sequence ID" value="NZ_JBHMDG010000016.1"/>
</dbReference>
<reference evidence="2 3" key="1">
    <citation type="submission" date="2024-09" db="EMBL/GenBank/DDBJ databases">
        <authorList>
            <person name="Sun Q."/>
            <person name="Mori K."/>
        </authorList>
    </citation>
    <scope>NUCLEOTIDE SEQUENCE [LARGE SCALE GENOMIC DNA]</scope>
    <source>
        <strain evidence="2 3">JCM 9626</strain>
    </source>
</reference>
<gene>
    <name evidence="2" type="ORF">ACFFRI_14080</name>
</gene>